<reference evidence="1" key="1">
    <citation type="journal article" date="2021" name="Proc. Natl. Acad. Sci. U.S.A.">
        <title>A Catalog of Tens of Thousands of Viruses from Human Metagenomes Reveals Hidden Associations with Chronic Diseases.</title>
        <authorList>
            <person name="Tisza M.J."/>
            <person name="Buck C.B."/>
        </authorList>
    </citation>
    <scope>NUCLEOTIDE SEQUENCE</scope>
    <source>
        <strain evidence="1">CtqK313</strain>
    </source>
</reference>
<protein>
    <submittedName>
        <fullName evidence="1">Uncharacterized protein</fullName>
    </submittedName>
</protein>
<sequence length="29" mass="3635">MHFFVFFIENPPHMVYFLSDFTTKRNKIQ</sequence>
<accession>A0A8S5TAP1</accession>
<organism evidence="1">
    <name type="scientific">Siphoviridae sp. ctqK313</name>
    <dbReference type="NCBI Taxonomy" id="2827946"/>
    <lineage>
        <taxon>Viruses</taxon>
        <taxon>Duplodnaviria</taxon>
        <taxon>Heunggongvirae</taxon>
        <taxon>Uroviricota</taxon>
        <taxon>Caudoviricetes</taxon>
    </lineage>
</organism>
<name>A0A8S5TAP1_9CAUD</name>
<evidence type="ECO:0000313" key="1">
    <source>
        <dbReference type="EMBL" id="DAF60310.1"/>
    </source>
</evidence>
<proteinExistence type="predicted"/>
<dbReference type="EMBL" id="BK032785">
    <property type="protein sequence ID" value="DAF60310.1"/>
    <property type="molecule type" value="Genomic_DNA"/>
</dbReference>